<feature type="region of interest" description="Disordered" evidence="1">
    <location>
        <begin position="1"/>
        <end position="62"/>
    </location>
</feature>
<dbReference type="Proteomes" id="UP000670475">
    <property type="component" value="Unassembled WGS sequence"/>
</dbReference>
<evidence type="ECO:0000313" key="2">
    <source>
        <dbReference type="EMBL" id="MBP0456529.1"/>
    </source>
</evidence>
<accession>A0A940M842</accession>
<reference evidence="2" key="1">
    <citation type="submission" date="2021-03" db="EMBL/GenBank/DDBJ databases">
        <title>Whole genome sequence of Streptomyces bomunensis MMS17-BM035.</title>
        <authorList>
            <person name="Lee J.H."/>
        </authorList>
    </citation>
    <scope>NUCLEOTIDE SEQUENCE</scope>
    <source>
        <strain evidence="2">MMS17-BM035</strain>
    </source>
</reference>
<dbReference type="RefSeq" id="WP_209338306.1">
    <property type="nucleotide sequence ID" value="NZ_JAGIQL010000006.1"/>
</dbReference>
<feature type="compositionally biased region" description="Basic and acidic residues" evidence="1">
    <location>
        <begin position="1"/>
        <end position="51"/>
    </location>
</feature>
<gene>
    <name evidence="2" type="ORF">JFN87_03300</name>
</gene>
<proteinExistence type="predicted"/>
<dbReference type="InterPro" id="IPR045961">
    <property type="entry name" value="DUF6381"/>
</dbReference>
<evidence type="ECO:0000313" key="3">
    <source>
        <dbReference type="Proteomes" id="UP000670475"/>
    </source>
</evidence>
<dbReference type="EMBL" id="JAGIQL010000006">
    <property type="protein sequence ID" value="MBP0456529.1"/>
    <property type="molecule type" value="Genomic_DNA"/>
</dbReference>
<protein>
    <submittedName>
        <fullName evidence="2">Small hydrophilic protein</fullName>
    </submittedName>
</protein>
<comment type="caution">
    <text evidence="2">The sequence shown here is derived from an EMBL/GenBank/DDBJ whole genome shotgun (WGS) entry which is preliminary data.</text>
</comment>
<organism evidence="2 3">
    <name type="scientific">Streptomyces montanisoli</name>
    <dbReference type="NCBI Taxonomy" id="2798581"/>
    <lineage>
        <taxon>Bacteria</taxon>
        <taxon>Bacillati</taxon>
        <taxon>Actinomycetota</taxon>
        <taxon>Actinomycetes</taxon>
        <taxon>Kitasatosporales</taxon>
        <taxon>Streptomycetaceae</taxon>
        <taxon>Streptomyces</taxon>
    </lineage>
</organism>
<dbReference type="Pfam" id="PF19908">
    <property type="entry name" value="DUF6381"/>
    <property type="match status" value="1"/>
</dbReference>
<dbReference type="AlphaFoldDB" id="A0A940M842"/>
<keyword evidence="3" id="KW-1185">Reference proteome</keyword>
<evidence type="ECO:0000256" key="1">
    <source>
        <dbReference type="SAM" id="MobiDB-lite"/>
    </source>
</evidence>
<name>A0A940M842_9ACTN</name>
<sequence>MSSEETSARLRQMREKAGELANEAEKTTDPKERQRLMEKSRRLRSRSEQESGMRSGDIYPSE</sequence>